<dbReference type="AlphaFoldDB" id="A0A5C4NH88"/>
<evidence type="ECO:0000313" key="3">
    <source>
        <dbReference type="Proteomes" id="UP000305709"/>
    </source>
</evidence>
<sequence length="383" mass="43259">MKTVPSSRMQPLRVCLGSDYYNGRQLYNGLCYEACVAMAAMTGATVIAPESVPENLAGRMVSLAQRSLTGLPRHNARPQSVTDQYDLFFYVAMQPHNLLYLKAMQGWREQSRKAVAFLFETWSSQAHRDRHYLRLLDQFDHVFLFNPNSVAEVQKHTSTPCSYLPAGVDVLFATPYPNPMARSIDVYGMGRTVETVHEQLIELTQQRKLLYVWDRGPGQAVTGFWQARLRTYHLIRNSRMFTSFNFRNANKKGEEGRPEEAIPARVFEGTAAGSILIGSAPRVPEFERLFDWPDALIEIPMNPVDMAGFYAELQAQPERLRRASIINAAQALRRHDWSYRLEDILRAVDLPVPAGVQERKLKLAGLADLAESQLGLSVVAARA</sequence>
<evidence type="ECO:0000259" key="1">
    <source>
        <dbReference type="Pfam" id="PF13524"/>
    </source>
</evidence>
<dbReference type="OrthoDB" id="429264at2"/>
<keyword evidence="3" id="KW-1185">Reference proteome</keyword>
<proteinExistence type="predicted"/>
<comment type="caution">
    <text evidence="2">The sequence shown here is derived from an EMBL/GenBank/DDBJ whole genome shotgun (WGS) entry which is preliminary data.</text>
</comment>
<protein>
    <submittedName>
        <fullName evidence="2">Glycosyltransferase family 1 protein</fullName>
    </submittedName>
</protein>
<dbReference type="Pfam" id="PF13524">
    <property type="entry name" value="Glyco_trans_1_2"/>
    <property type="match status" value="1"/>
</dbReference>
<name>A0A5C4NH88_9RHOB</name>
<evidence type="ECO:0000313" key="2">
    <source>
        <dbReference type="EMBL" id="TNC73462.1"/>
    </source>
</evidence>
<dbReference type="Proteomes" id="UP000305709">
    <property type="component" value="Unassembled WGS sequence"/>
</dbReference>
<dbReference type="GO" id="GO:0016740">
    <property type="term" value="F:transferase activity"/>
    <property type="evidence" value="ECO:0007669"/>
    <property type="project" value="UniProtKB-KW"/>
</dbReference>
<organism evidence="2 3">
    <name type="scientific">Rubellimicrobium roseum</name>
    <dbReference type="NCBI Taxonomy" id="687525"/>
    <lineage>
        <taxon>Bacteria</taxon>
        <taxon>Pseudomonadati</taxon>
        <taxon>Pseudomonadota</taxon>
        <taxon>Alphaproteobacteria</taxon>
        <taxon>Rhodobacterales</taxon>
        <taxon>Roseobacteraceae</taxon>
        <taxon>Rubellimicrobium</taxon>
    </lineage>
</organism>
<dbReference type="InterPro" id="IPR055259">
    <property type="entry name" value="YkvP/CgeB_Glyco_trans-like"/>
</dbReference>
<dbReference type="EMBL" id="VDFV01000004">
    <property type="protein sequence ID" value="TNC73462.1"/>
    <property type="molecule type" value="Genomic_DNA"/>
</dbReference>
<keyword evidence="2" id="KW-0808">Transferase</keyword>
<feature type="domain" description="Spore protein YkvP/CgeB glycosyl transferase-like" evidence="1">
    <location>
        <begin position="213"/>
        <end position="345"/>
    </location>
</feature>
<reference evidence="2 3" key="1">
    <citation type="submission" date="2019-06" db="EMBL/GenBank/DDBJ databases">
        <authorList>
            <person name="Jiang L."/>
        </authorList>
    </citation>
    <scope>NUCLEOTIDE SEQUENCE [LARGE SCALE GENOMIC DNA]</scope>
    <source>
        <strain evidence="2 3">YIM 48858</strain>
    </source>
</reference>
<gene>
    <name evidence="2" type="ORF">FHG71_06365</name>
</gene>
<accession>A0A5C4NH88</accession>